<accession>A0A3S5HT51</accession>
<sequence>MPEYVVVAGVTAVGYLALVLRTWVRVRGIVQREKARGAFRRDVLRELPQGSRFVDEADQLTIEVGAEDRTQRRSV</sequence>
<keyword evidence="1" id="KW-0472">Membrane</keyword>
<keyword evidence="1" id="KW-0812">Transmembrane</keyword>
<organism evidence="2 3">
    <name type="scientific">Streptomyces cyaneochromogenes</name>
    <dbReference type="NCBI Taxonomy" id="2496836"/>
    <lineage>
        <taxon>Bacteria</taxon>
        <taxon>Bacillati</taxon>
        <taxon>Actinomycetota</taxon>
        <taxon>Actinomycetes</taxon>
        <taxon>Kitasatosporales</taxon>
        <taxon>Streptomycetaceae</taxon>
        <taxon>Streptomyces</taxon>
    </lineage>
</organism>
<reference evidence="2 3" key="1">
    <citation type="journal article" date="2019" name="Int. J. Syst. Evol. Microbiol.">
        <title>Streptomyces cyaneochromogenes sp. nov., a blue pigment-producing actinomycete from manganese-contaminated soil.</title>
        <authorList>
            <person name="Tang X."/>
            <person name="Zhao J."/>
            <person name="Li K."/>
            <person name="Chen Z."/>
            <person name="Sun Y."/>
            <person name="Gao J."/>
        </authorList>
    </citation>
    <scope>NUCLEOTIDE SEQUENCE [LARGE SCALE GENOMIC DNA]</scope>
    <source>
        <strain evidence="2 3">MK-45</strain>
    </source>
</reference>
<protein>
    <submittedName>
        <fullName evidence="2">Uncharacterized protein</fullName>
    </submittedName>
</protein>
<proteinExistence type="predicted"/>
<dbReference type="OrthoDB" id="4323031at2"/>
<dbReference type="RefSeq" id="WP_126387549.1">
    <property type="nucleotide sequence ID" value="NZ_CP034539.1"/>
</dbReference>
<dbReference type="EMBL" id="CP034539">
    <property type="protein sequence ID" value="AZQ32149.1"/>
    <property type="molecule type" value="Genomic_DNA"/>
</dbReference>
<feature type="transmembrane region" description="Helical" evidence="1">
    <location>
        <begin position="6"/>
        <end position="24"/>
    </location>
</feature>
<keyword evidence="1" id="KW-1133">Transmembrane helix</keyword>
<dbReference type="KEGG" id="scya:EJ357_00535"/>
<evidence type="ECO:0000313" key="3">
    <source>
        <dbReference type="Proteomes" id="UP000280298"/>
    </source>
</evidence>
<dbReference type="Proteomes" id="UP000280298">
    <property type="component" value="Chromosome"/>
</dbReference>
<keyword evidence="3" id="KW-1185">Reference proteome</keyword>
<evidence type="ECO:0000313" key="2">
    <source>
        <dbReference type="EMBL" id="AZQ32149.1"/>
    </source>
</evidence>
<evidence type="ECO:0000256" key="1">
    <source>
        <dbReference type="SAM" id="Phobius"/>
    </source>
</evidence>
<dbReference type="AlphaFoldDB" id="A0A3S5HT51"/>
<name>A0A3S5HT51_9ACTN</name>
<gene>
    <name evidence="2" type="ORF">EJ357_00535</name>
</gene>